<reference evidence="3" key="4">
    <citation type="submission" date="2017-02" db="EMBL/GenBank/DDBJ databases">
        <authorList>
            <person name="Peterson S.W."/>
        </authorList>
    </citation>
    <scope>NUCLEOTIDE SEQUENCE [LARGE SCALE GENOMIC DNA]</scope>
    <source>
        <strain evidence="3">VKM Ac-2052</strain>
    </source>
</reference>
<dbReference type="PANTHER" id="PTHR43784">
    <property type="entry name" value="GDSL-LIKE LIPASE/ACYLHYDROLASE, PUTATIVE (AFU_ORTHOLOGUE AFUA_2G00820)-RELATED"/>
    <property type="match status" value="1"/>
</dbReference>
<evidence type="ECO:0000259" key="1">
    <source>
        <dbReference type="Pfam" id="PF13472"/>
    </source>
</evidence>
<accession>A0A1T4WS52</accession>
<dbReference type="Proteomes" id="UP000032503">
    <property type="component" value="Unassembled WGS sequence"/>
</dbReference>
<dbReference type="Gene3D" id="3.40.50.1110">
    <property type="entry name" value="SGNH hydrolase"/>
    <property type="match status" value="1"/>
</dbReference>
<dbReference type="InterPro" id="IPR036514">
    <property type="entry name" value="SGNH_hydro_sf"/>
</dbReference>
<dbReference type="Pfam" id="PF13472">
    <property type="entry name" value="Lipase_GDSL_2"/>
    <property type="match status" value="1"/>
</dbReference>
<dbReference type="EMBL" id="FUYG01000001">
    <property type="protein sequence ID" value="SKA80190.1"/>
    <property type="molecule type" value="Genomic_DNA"/>
</dbReference>
<reference evidence="5" key="3">
    <citation type="submission" date="2017-02" db="EMBL/GenBank/DDBJ databases">
        <authorList>
            <person name="Varghese N."/>
            <person name="Submissions S."/>
        </authorList>
    </citation>
    <scope>NUCLEOTIDE SEQUENCE [LARGE SCALE GENOMIC DNA]</scope>
    <source>
        <strain evidence="5">VKM Ac-2052</strain>
    </source>
</reference>
<organism evidence="3 5">
    <name type="scientific">Agreia bicolorata</name>
    <dbReference type="NCBI Taxonomy" id="110935"/>
    <lineage>
        <taxon>Bacteria</taxon>
        <taxon>Bacillati</taxon>
        <taxon>Actinomycetota</taxon>
        <taxon>Actinomycetes</taxon>
        <taxon>Micrococcales</taxon>
        <taxon>Microbacteriaceae</taxon>
        <taxon>Agreia</taxon>
    </lineage>
</organism>
<reference evidence="2 4" key="1">
    <citation type="journal article" date="2001" name="Int. J. Syst. Evol. Microbiol.">
        <title>Agreia bicolorata gen. nov., sp. nov., to accommodate actinobacteria isolated from narrow reed grass infected by the nematode Heteroanguina graminophila.</title>
        <authorList>
            <person name="Evtushenko L.I."/>
            <person name="Dorofeeva L.V."/>
            <person name="Dobrovolskaya T.G."/>
            <person name="Streshinskaya G.M."/>
            <person name="Subbotin S.A."/>
            <person name="Tiedje J.M."/>
        </authorList>
    </citation>
    <scope>NUCLEOTIDE SEQUENCE [LARGE SCALE GENOMIC DNA]</scope>
    <source>
        <strain evidence="2 4">VKM Ac-1804</strain>
    </source>
</reference>
<dbReference type="InterPro" id="IPR013830">
    <property type="entry name" value="SGNH_hydro"/>
</dbReference>
<evidence type="ECO:0000313" key="2">
    <source>
        <dbReference type="EMBL" id="KJC64232.1"/>
    </source>
</evidence>
<evidence type="ECO:0000313" key="3">
    <source>
        <dbReference type="EMBL" id="SKA80190.1"/>
    </source>
</evidence>
<dbReference type="EMBL" id="JYFC01000003">
    <property type="protein sequence ID" value="KJC64232.1"/>
    <property type="molecule type" value="Genomic_DNA"/>
</dbReference>
<feature type="domain" description="SGNH hydrolase-type esterase" evidence="1">
    <location>
        <begin position="179"/>
        <end position="364"/>
    </location>
</feature>
<dbReference type="Proteomes" id="UP000189735">
    <property type="component" value="Unassembled WGS sequence"/>
</dbReference>
<keyword evidence="4" id="KW-1185">Reference proteome</keyword>
<evidence type="ECO:0000313" key="4">
    <source>
        <dbReference type="Proteomes" id="UP000032503"/>
    </source>
</evidence>
<dbReference type="AlphaFoldDB" id="A0A1T4WS52"/>
<evidence type="ECO:0000313" key="5">
    <source>
        <dbReference type="Proteomes" id="UP000189735"/>
    </source>
</evidence>
<dbReference type="RefSeq" id="WP_044440514.1">
    <property type="nucleotide sequence ID" value="NZ_FUYG01000001.1"/>
</dbReference>
<name>A0A1T4WS52_9MICO</name>
<gene>
    <name evidence="3" type="ORF">SAMN06295879_0171</name>
    <name evidence="2" type="ORF">TZ00_07030</name>
</gene>
<dbReference type="PANTHER" id="PTHR43784:SF2">
    <property type="entry name" value="GDSL-LIKE LIPASE_ACYLHYDROLASE, PUTATIVE (AFU_ORTHOLOGUE AFUA_2G00820)-RELATED"/>
    <property type="match status" value="1"/>
</dbReference>
<proteinExistence type="predicted"/>
<protein>
    <submittedName>
        <fullName evidence="3">Lysophospholipase L1</fullName>
    </submittedName>
</protein>
<reference evidence="2" key="2">
    <citation type="submission" date="2015-02" db="EMBL/GenBank/DDBJ databases">
        <authorList>
            <person name="Vasilyev I.Y."/>
            <person name="Siniagina M.N."/>
            <person name="Malanin S.Y."/>
            <person name="Boulygina E.A."/>
            <person name="Grygoryeva T.V."/>
            <person name="Yarullina D.R."/>
            <person name="Ilinskaya O.N."/>
        </authorList>
    </citation>
    <scope>NUCLEOTIDE SEQUENCE</scope>
    <source>
        <strain evidence="2">VKM Ac-1804</strain>
    </source>
</reference>
<dbReference type="SUPFAM" id="SSF52266">
    <property type="entry name" value="SGNH hydrolase"/>
    <property type="match status" value="1"/>
</dbReference>
<sequence>MTKLDAETWIAGWTQAVTDIGQAPEVSDVTMRIQVRLTLAGSAIRFVLSNRLGTAPILIGEAAAVFADRSAPVSFDGRPWGEIPPGGELTSDALATDENDGRDVVIDVYLPEATTLSTGNIAGAAWSPSDAGNHVGDPVDAPVVTPSVTAPDGTSFTRPTPLLRAVEILSHDVTAVVACLGDSITAAGWPERASALLTHKKVVLLNRGISGNRLRRDGAGPAGSFFGRSGLERFTSDVLGTSGVTHAVLALGTNDLGHPGTPAAPTETVPSAEDLINALDVLVNRCVAADVVPILATITPFLPADGYDADRERTRHEVNGWIRAVSPPARFLDFDLALRSSSDPSRLADEFDSGDHLHPNGAGQSRLAEACVALFA</sequence>
<dbReference type="InterPro" id="IPR053140">
    <property type="entry name" value="GDSL_Rv0518-like"/>
</dbReference>